<dbReference type="SUPFAM" id="SSF53335">
    <property type="entry name" value="S-adenosyl-L-methionine-dependent methyltransferases"/>
    <property type="match status" value="1"/>
</dbReference>
<proteinExistence type="predicted"/>
<keyword evidence="9" id="KW-1185">Reference proteome</keyword>
<dbReference type="Proteomes" id="UP000267251">
    <property type="component" value="Unassembled WGS sequence"/>
</dbReference>
<evidence type="ECO:0000256" key="6">
    <source>
        <dbReference type="ARBA" id="ARBA00023128"/>
    </source>
</evidence>
<name>A0A4P9Y075_9FUNG</name>
<keyword evidence="3" id="KW-0809">Transit peptide</keyword>
<evidence type="ECO:0000256" key="2">
    <source>
        <dbReference type="ARBA" id="ARBA00022723"/>
    </source>
</evidence>
<evidence type="ECO:0000313" key="8">
    <source>
        <dbReference type="EMBL" id="RKP12176.1"/>
    </source>
</evidence>
<keyword evidence="5" id="KW-0411">Iron-sulfur</keyword>
<evidence type="ECO:0000256" key="7">
    <source>
        <dbReference type="ARBA" id="ARBA00045681"/>
    </source>
</evidence>
<feature type="non-terminal residue" evidence="8">
    <location>
        <position position="1"/>
    </location>
</feature>
<keyword evidence="6" id="KW-0496">Mitochondrion</keyword>
<dbReference type="PANTHER" id="PTHR13184:SF5">
    <property type="entry name" value="METHYLTRANSFERASE-LIKE PROTEIN 17, MITOCHONDRIAL"/>
    <property type="match status" value="1"/>
</dbReference>
<dbReference type="OrthoDB" id="421327at2759"/>
<dbReference type="Gene3D" id="3.40.50.150">
    <property type="entry name" value="Vaccinia Virus protein VP39"/>
    <property type="match status" value="1"/>
</dbReference>
<evidence type="ECO:0000256" key="4">
    <source>
        <dbReference type="ARBA" id="ARBA00023004"/>
    </source>
</evidence>
<dbReference type="InterPro" id="IPR015324">
    <property type="entry name" value="Ribosomal_Rsm22-like"/>
</dbReference>
<protein>
    <submittedName>
        <fullName evidence="8">Mitochondrial small ribosomal subunit Rsm22-domain-containing protein</fullName>
    </submittedName>
</protein>
<comment type="subcellular location">
    <subcellularLocation>
        <location evidence="1">Mitochondrion</location>
    </subcellularLocation>
</comment>
<sequence>EFPGPRGSEAARMGKKRTGAVELPEPLVQAITAALQGPTTVKTVRDEVKRMAEVLSTTAGVAIQPQYQVVWGEREALAYASAYSPGAYAAVHNVLSEVRGRMDGPEPWAPRRVLDFGCGPGTATWAVENVWSDGGVEEVRGVDVSEPMLTMAQNIHRGFQDSMPDGPKTTFHRFLSYSSQPESYDLVVASYVLGDLVDDQTRVKTLRELWDRTGEVLVLIERGTPEGFRALESMRSTLLGSRTGAHILGPCPHEGTCPMAGTTKWCHFPQRVQRPPFTMQAKGGSRKNWEDRKYSYLILRRGARPGSAHPPKAEEVRLGQGGLEGGKALWDASWAWPRVIDAPMKRDGHVLLDTCVRDGHLERIIIPKSQGKVPYYDARKTRWGDLFPHAPK</sequence>
<reference evidence="9" key="1">
    <citation type="journal article" date="2018" name="Nat. Microbiol.">
        <title>Leveraging single-cell genomics to expand the fungal tree of life.</title>
        <authorList>
            <person name="Ahrendt S.R."/>
            <person name="Quandt C.A."/>
            <person name="Ciobanu D."/>
            <person name="Clum A."/>
            <person name="Salamov A."/>
            <person name="Andreopoulos B."/>
            <person name="Cheng J.F."/>
            <person name="Woyke T."/>
            <person name="Pelin A."/>
            <person name="Henrissat B."/>
            <person name="Reynolds N.K."/>
            <person name="Benny G.L."/>
            <person name="Smith M.E."/>
            <person name="James T.Y."/>
            <person name="Grigoriev I.V."/>
        </authorList>
    </citation>
    <scope>NUCLEOTIDE SEQUENCE [LARGE SCALE GENOMIC DNA]</scope>
</reference>
<evidence type="ECO:0000313" key="9">
    <source>
        <dbReference type="Proteomes" id="UP000267251"/>
    </source>
</evidence>
<dbReference type="CDD" id="cd02440">
    <property type="entry name" value="AdoMet_MTases"/>
    <property type="match status" value="1"/>
</dbReference>
<dbReference type="GO" id="GO:0003735">
    <property type="term" value="F:structural constituent of ribosome"/>
    <property type="evidence" value="ECO:0007669"/>
    <property type="project" value="TreeGrafter"/>
</dbReference>
<dbReference type="GO" id="GO:0008168">
    <property type="term" value="F:methyltransferase activity"/>
    <property type="evidence" value="ECO:0007669"/>
    <property type="project" value="InterPro"/>
</dbReference>
<keyword evidence="4" id="KW-0408">Iron</keyword>
<evidence type="ECO:0000256" key="1">
    <source>
        <dbReference type="ARBA" id="ARBA00004173"/>
    </source>
</evidence>
<dbReference type="InterPro" id="IPR052571">
    <property type="entry name" value="Mt_RNA_Methyltransferase"/>
</dbReference>
<dbReference type="GO" id="GO:0005763">
    <property type="term" value="C:mitochondrial small ribosomal subunit"/>
    <property type="evidence" value="ECO:0007669"/>
    <property type="project" value="TreeGrafter"/>
</dbReference>
<organism evidence="8 9">
    <name type="scientific">Piptocephalis cylindrospora</name>
    <dbReference type="NCBI Taxonomy" id="1907219"/>
    <lineage>
        <taxon>Eukaryota</taxon>
        <taxon>Fungi</taxon>
        <taxon>Fungi incertae sedis</taxon>
        <taxon>Zoopagomycota</taxon>
        <taxon>Zoopagomycotina</taxon>
        <taxon>Zoopagomycetes</taxon>
        <taxon>Zoopagales</taxon>
        <taxon>Piptocephalidaceae</taxon>
        <taxon>Piptocephalis</taxon>
    </lineage>
</organism>
<dbReference type="GO" id="GO:0006412">
    <property type="term" value="P:translation"/>
    <property type="evidence" value="ECO:0007669"/>
    <property type="project" value="InterPro"/>
</dbReference>
<dbReference type="InterPro" id="IPR029063">
    <property type="entry name" value="SAM-dependent_MTases_sf"/>
</dbReference>
<feature type="non-terminal residue" evidence="8">
    <location>
        <position position="392"/>
    </location>
</feature>
<dbReference type="AlphaFoldDB" id="A0A4P9Y075"/>
<accession>A0A4P9Y075</accession>
<keyword evidence="2" id="KW-0479">Metal-binding</keyword>
<evidence type="ECO:0000256" key="3">
    <source>
        <dbReference type="ARBA" id="ARBA00022946"/>
    </source>
</evidence>
<dbReference type="Pfam" id="PF09243">
    <property type="entry name" value="Rsm22"/>
    <property type="match status" value="1"/>
</dbReference>
<dbReference type="EMBL" id="KZ988447">
    <property type="protein sequence ID" value="RKP12176.1"/>
    <property type="molecule type" value="Genomic_DNA"/>
</dbReference>
<comment type="function">
    <text evidence="7">Mitochondrial ribosome (mitoribosome) assembly factor. Binds at the interface of the head and body domains of the mitochondrial small ribosomal subunit (mt-SSU), occluding the mRNA channel and preventing compaction of the head domain towards the body. Probable inactive methyltransferase: retains the characteristic folding and ability to bind S-adenosyl-L-methionine, but it probably lost its methyltransferase activity.</text>
</comment>
<evidence type="ECO:0000256" key="5">
    <source>
        <dbReference type="ARBA" id="ARBA00023014"/>
    </source>
</evidence>
<gene>
    <name evidence="8" type="ORF">BJ684DRAFT_5338</name>
</gene>
<dbReference type="GO" id="GO:0051536">
    <property type="term" value="F:iron-sulfur cluster binding"/>
    <property type="evidence" value="ECO:0007669"/>
    <property type="project" value="UniProtKB-KW"/>
</dbReference>
<dbReference type="GO" id="GO:0046872">
    <property type="term" value="F:metal ion binding"/>
    <property type="evidence" value="ECO:0007669"/>
    <property type="project" value="UniProtKB-KW"/>
</dbReference>
<dbReference type="PANTHER" id="PTHR13184">
    <property type="entry name" value="37S RIBOSOMAL PROTEIN S22"/>
    <property type="match status" value="1"/>
</dbReference>